<feature type="region of interest" description="Disordered" evidence="1">
    <location>
        <begin position="1"/>
        <end position="47"/>
    </location>
</feature>
<organism evidence="2">
    <name type="scientific">Homalodisca liturata</name>
    <dbReference type="NCBI Taxonomy" id="320908"/>
    <lineage>
        <taxon>Eukaryota</taxon>
        <taxon>Metazoa</taxon>
        <taxon>Ecdysozoa</taxon>
        <taxon>Arthropoda</taxon>
        <taxon>Hexapoda</taxon>
        <taxon>Insecta</taxon>
        <taxon>Pterygota</taxon>
        <taxon>Neoptera</taxon>
        <taxon>Paraneoptera</taxon>
        <taxon>Hemiptera</taxon>
        <taxon>Auchenorrhyncha</taxon>
        <taxon>Membracoidea</taxon>
        <taxon>Cicadellidae</taxon>
        <taxon>Cicadellinae</taxon>
        <taxon>Proconiini</taxon>
        <taxon>Homalodisca</taxon>
    </lineage>
</organism>
<evidence type="ECO:0000313" key="2">
    <source>
        <dbReference type="EMBL" id="JAS83185.1"/>
    </source>
</evidence>
<reference evidence="2" key="1">
    <citation type="submission" date="2015-11" db="EMBL/GenBank/DDBJ databases">
        <title>De novo transcriptome assembly of four potential Pierce s Disease insect vectors from Arizona vineyards.</title>
        <authorList>
            <person name="Tassone E.E."/>
        </authorList>
    </citation>
    <scope>NUCLEOTIDE SEQUENCE</scope>
</reference>
<dbReference type="EMBL" id="GECU01024521">
    <property type="protein sequence ID" value="JAS83185.1"/>
    <property type="molecule type" value="Transcribed_RNA"/>
</dbReference>
<sequence length="187" mass="21355">MESQDSHSNAYLSENTKKSKPPKSHKNRKNTINKQNAPNDAGASKSHKSICPNIKLTLCSDSQGKDIARMVERQSYGRVNTFSYVRANTTLLQVLESTDIEDKTPTVVIGGTNDSLNGNMNNLYNHLEEKLKLKSKDRRIFITKTPKRYDQPLNHYVNIEINSLNNYIEELTVRMDNVFLINLNQLE</sequence>
<dbReference type="AlphaFoldDB" id="A0A1B6I8F1"/>
<protein>
    <submittedName>
        <fullName evidence="2">Uncharacterized protein</fullName>
    </submittedName>
</protein>
<feature type="compositionally biased region" description="Basic residues" evidence="1">
    <location>
        <begin position="18"/>
        <end position="31"/>
    </location>
</feature>
<accession>A0A1B6I8F1</accession>
<gene>
    <name evidence="2" type="ORF">g.3735</name>
</gene>
<name>A0A1B6I8F1_9HEMI</name>
<feature type="non-terminal residue" evidence="2">
    <location>
        <position position="187"/>
    </location>
</feature>
<feature type="compositionally biased region" description="Polar residues" evidence="1">
    <location>
        <begin position="1"/>
        <end position="14"/>
    </location>
</feature>
<evidence type="ECO:0000256" key="1">
    <source>
        <dbReference type="SAM" id="MobiDB-lite"/>
    </source>
</evidence>
<proteinExistence type="predicted"/>